<feature type="binding site" evidence="9">
    <location>
        <begin position="105"/>
        <end position="106"/>
    </location>
    <ligand>
        <name>pyridoxal 5'-phosphate</name>
        <dbReference type="ChEBI" id="CHEBI:597326"/>
    </ligand>
</feature>
<dbReference type="PANTHER" id="PTHR13693">
    <property type="entry name" value="CLASS II AMINOTRANSFERASE/8-AMINO-7-OXONONANOATE SYNTHASE"/>
    <property type="match status" value="1"/>
</dbReference>
<dbReference type="InterPro" id="IPR050087">
    <property type="entry name" value="AON_synthase_class-II"/>
</dbReference>
<feature type="binding site" evidence="9">
    <location>
        <position position="232"/>
    </location>
    <ligand>
        <name>pyridoxal 5'-phosphate</name>
        <dbReference type="ChEBI" id="CHEBI:597326"/>
    </ligand>
</feature>
<dbReference type="EC" id="2.3.1.47" evidence="9"/>
<evidence type="ECO:0000313" key="13">
    <source>
        <dbReference type="Proteomes" id="UP000095401"/>
    </source>
</evidence>
<comment type="pathway">
    <text evidence="2 9">Cofactor biosynthesis; biotin biosynthesis.</text>
</comment>
<evidence type="ECO:0000256" key="10">
    <source>
        <dbReference type="PIRSR" id="PIRSR604723-51"/>
    </source>
</evidence>
<dbReference type="InterPro" id="IPR022834">
    <property type="entry name" value="AONS_Proteobacteria"/>
</dbReference>
<evidence type="ECO:0000256" key="6">
    <source>
        <dbReference type="ARBA" id="ARBA00022756"/>
    </source>
</evidence>
<feature type="binding site" evidence="9">
    <location>
        <position position="203"/>
    </location>
    <ligand>
        <name>pyridoxal 5'-phosphate</name>
        <dbReference type="ChEBI" id="CHEBI:597326"/>
    </ligand>
</feature>
<dbReference type="PANTHER" id="PTHR13693:SF100">
    <property type="entry name" value="8-AMINO-7-OXONONANOATE SYNTHASE"/>
    <property type="match status" value="1"/>
</dbReference>
<evidence type="ECO:0000256" key="1">
    <source>
        <dbReference type="ARBA" id="ARBA00001933"/>
    </source>
</evidence>
<comment type="catalytic activity">
    <reaction evidence="8 9">
        <text>6-carboxyhexanoyl-[ACP] + L-alanine + H(+) = (8S)-8-amino-7-oxononanoate + holo-[ACP] + CO2</text>
        <dbReference type="Rhea" id="RHEA:42288"/>
        <dbReference type="Rhea" id="RHEA-COMP:9685"/>
        <dbReference type="Rhea" id="RHEA-COMP:9955"/>
        <dbReference type="ChEBI" id="CHEBI:15378"/>
        <dbReference type="ChEBI" id="CHEBI:16526"/>
        <dbReference type="ChEBI" id="CHEBI:57972"/>
        <dbReference type="ChEBI" id="CHEBI:64479"/>
        <dbReference type="ChEBI" id="CHEBI:78846"/>
        <dbReference type="ChEBI" id="CHEBI:149468"/>
        <dbReference type="EC" id="2.3.1.47"/>
    </reaction>
</comment>
<keyword evidence="7 9" id="KW-0663">Pyridoxal phosphate</keyword>
<keyword evidence="13" id="KW-1185">Reference proteome</keyword>
<dbReference type="PROSITE" id="PS00599">
    <property type="entry name" value="AA_TRANSFER_CLASS_2"/>
    <property type="match status" value="1"/>
</dbReference>
<accession>A0A1D8IJT5</accession>
<dbReference type="GO" id="GO:0008710">
    <property type="term" value="F:8-amino-7-oxononanoate synthase activity"/>
    <property type="evidence" value="ECO:0007669"/>
    <property type="project" value="UniProtKB-UniRule"/>
</dbReference>
<evidence type="ECO:0000259" key="11">
    <source>
        <dbReference type="Pfam" id="PF00155"/>
    </source>
</evidence>
<feature type="binding site" evidence="9">
    <location>
        <position position="349"/>
    </location>
    <ligand>
        <name>substrate</name>
    </ligand>
</feature>
<dbReference type="InterPro" id="IPR004839">
    <property type="entry name" value="Aminotransferase_I/II_large"/>
</dbReference>
<dbReference type="InterPro" id="IPR004723">
    <property type="entry name" value="AONS_Archaea/Proteobacteria"/>
</dbReference>
<dbReference type="InterPro" id="IPR015422">
    <property type="entry name" value="PyrdxlP-dep_Trfase_small"/>
</dbReference>
<dbReference type="UniPathway" id="UPA00078"/>
<dbReference type="GO" id="GO:0030170">
    <property type="term" value="F:pyridoxal phosphate binding"/>
    <property type="evidence" value="ECO:0007669"/>
    <property type="project" value="UniProtKB-UniRule"/>
</dbReference>
<organism evidence="12 13">
    <name type="scientific">Acidihalobacter yilgarnensis</name>
    <dbReference type="NCBI Taxonomy" id="2819280"/>
    <lineage>
        <taxon>Bacteria</taxon>
        <taxon>Pseudomonadati</taxon>
        <taxon>Pseudomonadota</taxon>
        <taxon>Gammaproteobacteria</taxon>
        <taxon>Chromatiales</taxon>
        <taxon>Ectothiorhodospiraceae</taxon>
        <taxon>Acidihalobacter</taxon>
    </lineage>
</organism>
<dbReference type="Gene3D" id="3.40.640.10">
    <property type="entry name" value="Type I PLP-dependent aspartate aminotransferase-like (Major domain)"/>
    <property type="match status" value="1"/>
</dbReference>
<dbReference type="InterPro" id="IPR015424">
    <property type="entry name" value="PyrdxlP-dep_Trfase"/>
</dbReference>
<feature type="binding site" evidence="9">
    <location>
        <position position="175"/>
    </location>
    <ligand>
        <name>pyridoxal 5'-phosphate</name>
        <dbReference type="ChEBI" id="CHEBI:597326"/>
    </ligand>
</feature>
<comment type="function">
    <text evidence="9">Catalyzes the decarboxylative condensation of pimeloyl-[acyl-carrier protein] and L-alanine to produce 8-amino-7-oxononanoate (AON), [acyl-carrier protein], and carbon dioxide.</text>
</comment>
<keyword evidence="5 9" id="KW-0808">Transferase</keyword>
<feature type="binding site" evidence="9">
    <location>
        <position position="18"/>
    </location>
    <ligand>
        <name>substrate</name>
    </ligand>
</feature>
<sequence length="384" mass="40688">MFDLRQRLEARRAAGRQRFRRLTDGPVGPLQRVDGREILTFCSNDYLGLASHPEIAESLRRATRIYGTGSGSAHLINGHTRAHHALEEALAEFTGRPRALLFSTGYMANLGTVGALLSRGDSLIEDRLNHASLIDAGTLSGAKRLRYAHGDAEAADLQLARAAGNCLLVTDGVFSMDGDLAPLPALAEAAQAHGAWLMVDDAHGIGVLGPGGRGSLSHFGLGLTEAPVLMGTLGKAIGTAGAFVAGDEDLIEYLIGAARTYLFTTAMPAAIAEATRTALGLVVREDWRRERLQQLIAQLRAGASALDLELMPSATPIQPLRIGDSARALAAAETLWAQGILVPAIRPPTVAEGQARLRITLSAAHEPAHIDRLLDALATIRTPQ</sequence>
<dbReference type="InterPro" id="IPR001917">
    <property type="entry name" value="Aminotrans_II_pyridoxalP_BS"/>
</dbReference>
<name>A0A1D8IJT5_9GAMM</name>
<proteinExistence type="inferred from homology"/>
<feature type="domain" description="Aminotransferase class I/classII large" evidence="11">
    <location>
        <begin position="37"/>
        <end position="377"/>
    </location>
</feature>
<dbReference type="Proteomes" id="UP000095401">
    <property type="component" value="Chromosome"/>
</dbReference>
<feature type="binding site" evidence="9">
    <location>
        <position position="130"/>
    </location>
    <ligand>
        <name>substrate</name>
    </ligand>
</feature>
<evidence type="ECO:0000256" key="4">
    <source>
        <dbReference type="ARBA" id="ARBA00011738"/>
    </source>
</evidence>
<feature type="modified residue" description="N6-(pyridoxal phosphate)lysine" evidence="9 10">
    <location>
        <position position="235"/>
    </location>
</feature>
<evidence type="ECO:0000256" key="5">
    <source>
        <dbReference type="ARBA" id="ARBA00022679"/>
    </source>
</evidence>
<dbReference type="EMBL" id="CP017415">
    <property type="protein sequence ID" value="AOU96715.1"/>
    <property type="molecule type" value="Genomic_DNA"/>
</dbReference>
<evidence type="ECO:0000256" key="9">
    <source>
        <dbReference type="HAMAP-Rule" id="MF_01693"/>
    </source>
</evidence>
<evidence type="ECO:0000256" key="8">
    <source>
        <dbReference type="ARBA" id="ARBA00047715"/>
    </source>
</evidence>
<dbReference type="CDD" id="cd06454">
    <property type="entry name" value="KBL_like"/>
    <property type="match status" value="1"/>
</dbReference>
<dbReference type="AlphaFoldDB" id="A0A1D8IJT5"/>
<dbReference type="Gene3D" id="3.90.1150.10">
    <property type="entry name" value="Aspartate Aminotransferase, domain 1"/>
    <property type="match status" value="1"/>
</dbReference>
<keyword evidence="6 9" id="KW-0093">Biotin biosynthesis</keyword>
<evidence type="ECO:0000256" key="2">
    <source>
        <dbReference type="ARBA" id="ARBA00004746"/>
    </source>
</evidence>
<evidence type="ECO:0000256" key="7">
    <source>
        <dbReference type="ARBA" id="ARBA00022898"/>
    </source>
</evidence>
<protein>
    <recommendedName>
        <fullName evidence="9">8-amino-7-oxononanoate synthase</fullName>
        <shortName evidence="9">AONS</shortName>
        <ecNumber evidence="9">2.3.1.47</ecNumber>
    </recommendedName>
    <alternativeName>
        <fullName evidence="9">7-keto-8-amino-pelargonic acid synthase</fullName>
        <shortName evidence="9">7-KAP synthase</shortName>
        <shortName evidence="9">KAPA synthase</shortName>
    </alternativeName>
    <alternativeName>
        <fullName evidence="9">8-amino-7-ketopelargonate synthase</fullName>
    </alternativeName>
</protein>
<comment type="subunit">
    <text evidence="4 9">Homodimer.</text>
</comment>
<dbReference type="Pfam" id="PF00155">
    <property type="entry name" value="Aminotran_1_2"/>
    <property type="match status" value="1"/>
</dbReference>
<reference evidence="13" key="1">
    <citation type="submission" date="2016-09" db="EMBL/GenBank/DDBJ databases">
        <title>Acidihalobacter prosperus F5.</title>
        <authorList>
            <person name="Khaleque H.N."/>
            <person name="Ramsay J.P."/>
            <person name="Kaksonen A.H."/>
            <person name="Boxall N.J."/>
            <person name="Watkin E.L.J."/>
        </authorList>
    </citation>
    <scope>NUCLEOTIDE SEQUENCE [LARGE SCALE GENOMIC DNA]</scope>
    <source>
        <strain evidence="13">F5</strain>
    </source>
</reference>
<evidence type="ECO:0000256" key="3">
    <source>
        <dbReference type="ARBA" id="ARBA00010008"/>
    </source>
</evidence>
<dbReference type="HAMAP" id="MF_01693">
    <property type="entry name" value="BioF_aminotrans_2"/>
    <property type="match status" value="1"/>
</dbReference>
<evidence type="ECO:0000313" key="12">
    <source>
        <dbReference type="EMBL" id="AOU96715.1"/>
    </source>
</evidence>
<comment type="similarity">
    <text evidence="3 9">Belongs to the class-II pyridoxal-phosphate-dependent aminotransferase family. BioF subfamily.</text>
</comment>
<gene>
    <name evidence="9" type="primary">bioF</name>
    <name evidence="12" type="ORF">BI364_00605</name>
</gene>
<dbReference type="KEGG" id="aprs:BI364_00605"/>
<comment type="cofactor">
    <cofactor evidence="1 9 10">
        <name>pyridoxal 5'-phosphate</name>
        <dbReference type="ChEBI" id="CHEBI:597326"/>
    </cofactor>
</comment>
<dbReference type="GO" id="GO:0009102">
    <property type="term" value="P:biotin biosynthetic process"/>
    <property type="evidence" value="ECO:0007669"/>
    <property type="project" value="UniProtKB-UniRule"/>
</dbReference>
<dbReference type="SUPFAM" id="SSF53383">
    <property type="entry name" value="PLP-dependent transferases"/>
    <property type="match status" value="1"/>
</dbReference>
<dbReference type="NCBIfam" id="TIGR00858">
    <property type="entry name" value="bioF"/>
    <property type="match status" value="1"/>
</dbReference>
<dbReference type="InterPro" id="IPR015421">
    <property type="entry name" value="PyrdxlP-dep_Trfase_major"/>
</dbReference>